<dbReference type="Pfam" id="PF00149">
    <property type="entry name" value="Metallophos"/>
    <property type="match status" value="1"/>
</dbReference>
<dbReference type="EMBL" id="FO203512">
    <property type="protein sequence ID" value="CCK76725.1"/>
    <property type="molecule type" value="Genomic_DNA"/>
</dbReference>
<dbReference type="GO" id="GO:0016787">
    <property type="term" value="F:hydrolase activity"/>
    <property type="evidence" value="ECO:0007669"/>
    <property type="project" value="UniProtKB-KW"/>
</dbReference>
<keyword evidence="2" id="KW-0378">Hydrolase</keyword>
<dbReference type="InterPro" id="IPR029052">
    <property type="entry name" value="Metallo-depent_PP-like"/>
</dbReference>
<evidence type="ECO:0000313" key="4">
    <source>
        <dbReference type="EMBL" id="CCK76725.1"/>
    </source>
</evidence>
<gene>
    <name evidence="4" type="ORF">OLEAN_C25490</name>
</gene>
<dbReference type="SUPFAM" id="SSF56300">
    <property type="entry name" value="Metallo-dependent phosphatases"/>
    <property type="match status" value="1"/>
</dbReference>
<dbReference type="Proteomes" id="UP000032749">
    <property type="component" value="Chromosome"/>
</dbReference>
<evidence type="ECO:0000256" key="1">
    <source>
        <dbReference type="ARBA" id="ARBA00022729"/>
    </source>
</evidence>
<dbReference type="InterPro" id="IPR004843">
    <property type="entry name" value="Calcineurin-like_PHP"/>
</dbReference>
<feature type="domain" description="Calcineurin-like phosphoesterase" evidence="3">
    <location>
        <begin position="35"/>
        <end position="259"/>
    </location>
</feature>
<keyword evidence="5" id="KW-1185">Reference proteome</keyword>
<dbReference type="Gene3D" id="3.60.21.10">
    <property type="match status" value="1"/>
</dbReference>
<protein>
    <recommendedName>
        <fullName evidence="3">Calcineurin-like phosphoesterase domain-containing protein</fullName>
    </recommendedName>
</protein>
<sequence length="340" mass="38348">MVSLFTTTFVGQVMAMSNTPKTDVEGIPAIGKIVRFIAVGDTGTGKEGQYKVADAIEKVCADHGCDFALGLGDNIYESGVDSVEDEQWLDKFEKPYQNLDFPFYMTLGNHDNSYFAGGGLANVKGEIQVDYHYEENRFSEKWNMPARYYHFSAPLADSEPLVDFFSLDSNPLATLSDLKKDYWQLPYKKKQAKWFDETIKSTLGKWKIAFAHHPYMSNGSHGNAGLYDYVAGLGSVYKNFLEQEVCNRVDVIIAGHDHDMQWLRPVQPCGKTFHIVSGAGAKSRSFSNPDRNQSYWQADETLGFFYIEIEGDEFRGTAYQLNDAGEYTIAHQQTIIRNTD</sequence>
<reference evidence="4 5" key="1">
    <citation type="journal article" date="2013" name="Nat. Commun.">
        <title>Genome sequence and functional genomic analysis of the oil-degrading bacterium Oleispira antarctica.</title>
        <authorList>
            <person name="Kube M."/>
            <person name="Chernikova T.N."/>
            <person name="Al-Ramahi Y."/>
            <person name="Beloqui A."/>
            <person name="Lopez-Cortez N."/>
            <person name="Guazzaroni M.E."/>
            <person name="Heipieper H.J."/>
            <person name="Klages S."/>
            <person name="Kotsyurbenko O.R."/>
            <person name="Langer I."/>
            <person name="Nechitaylo T.Y."/>
            <person name="Lunsdorf H."/>
            <person name="Fernandez M."/>
            <person name="Juarez S."/>
            <person name="Ciordia S."/>
            <person name="Singer A."/>
            <person name="Kagan O."/>
            <person name="Egorova O."/>
            <person name="Petit P.A."/>
            <person name="Stogios P."/>
            <person name="Kim Y."/>
            <person name="Tchigvintsev A."/>
            <person name="Flick R."/>
            <person name="Denaro R."/>
            <person name="Genovese M."/>
            <person name="Albar J.P."/>
            <person name="Reva O.N."/>
            <person name="Martinez-Gomariz M."/>
            <person name="Tran H."/>
            <person name="Ferrer M."/>
            <person name="Savchenko A."/>
            <person name="Yakunin A.F."/>
            <person name="Yakimov M.M."/>
            <person name="Golyshina O.V."/>
            <person name="Reinhardt R."/>
            <person name="Golyshin P.N."/>
        </authorList>
    </citation>
    <scope>NUCLEOTIDE SEQUENCE [LARGE SCALE GENOMIC DNA]</scope>
</reference>
<dbReference type="HOGENOM" id="CLU_043332_1_1_6"/>
<accession>R4YPB0</accession>
<dbReference type="PANTHER" id="PTHR10161">
    <property type="entry name" value="TARTRATE-RESISTANT ACID PHOSPHATASE TYPE 5"/>
    <property type="match status" value="1"/>
</dbReference>
<proteinExistence type="predicted"/>
<keyword evidence="1" id="KW-0732">Signal</keyword>
<dbReference type="InterPro" id="IPR051558">
    <property type="entry name" value="Metallophosphoesterase_PAP"/>
</dbReference>
<evidence type="ECO:0000259" key="3">
    <source>
        <dbReference type="Pfam" id="PF00149"/>
    </source>
</evidence>
<dbReference type="PANTHER" id="PTHR10161:SF14">
    <property type="entry name" value="TARTRATE-RESISTANT ACID PHOSPHATASE TYPE 5"/>
    <property type="match status" value="1"/>
</dbReference>
<dbReference type="KEGG" id="oai:OLEAN_C25490"/>
<dbReference type="PATRIC" id="fig|698738.3.peg.2644"/>
<dbReference type="AlphaFoldDB" id="R4YPB0"/>
<evidence type="ECO:0000256" key="2">
    <source>
        <dbReference type="ARBA" id="ARBA00022801"/>
    </source>
</evidence>
<name>R4YPB0_OLEAN</name>
<organism evidence="4 5">
    <name type="scientific">Oleispira antarctica RB-8</name>
    <dbReference type="NCBI Taxonomy" id="698738"/>
    <lineage>
        <taxon>Bacteria</taxon>
        <taxon>Pseudomonadati</taxon>
        <taxon>Pseudomonadota</taxon>
        <taxon>Gammaproteobacteria</taxon>
        <taxon>Oceanospirillales</taxon>
        <taxon>Oceanospirillaceae</taxon>
        <taxon>Oleispira</taxon>
    </lineage>
</organism>
<evidence type="ECO:0000313" key="5">
    <source>
        <dbReference type="Proteomes" id="UP000032749"/>
    </source>
</evidence>
<dbReference type="STRING" id="698738.OLEAN_C25490"/>